<feature type="domain" description="EamA" evidence="7">
    <location>
        <begin position="169"/>
        <end position="303"/>
    </location>
</feature>
<organism evidence="8 9">
    <name type="scientific">Marinobacter litoralis</name>
    <dbReference type="NCBI Taxonomy" id="187981"/>
    <lineage>
        <taxon>Bacteria</taxon>
        <taxon>Pseudomonadati</taxon>
        <taxon>Pseudomonadota</taxon>
        <taxon>Gammaproteobacteria</taxon>
        <taxon>Pseudomonadales</taxon>
        <taxon>Marinobacteraceae</taxon>
        <taxon>Marinobacter</taxon>
    </lineage>
</organism>
<dbReference type="InterPro" id="IPR000620">
    <property type="entry name" value="EamA_dom"/>
</dbReference>
<comment type="similarity">
    <text evidence="2">Belongs to the EamA transporter family.</text>
</comment>
<evidence type="ECO:0000256" key="3">
    <source>
        <dbReference type="ARBA" id="ARBA00022692"/>
    </source>
</evidence>
<feature type="transmembrane region" description="Helical" evidence="6">
    <location>
        <begin position="261"/>
        <end position="280"/>
    </location>
</feature>
<sequence>MTTFTGRSGNKPLKGTGRFTVGLMPAVFVWLWSTGFIGAKYGLPYAEPFTLLLYRMLSTLVVLGLIAWWLKSKWPSVSGMAHTAITGLLVHGLYLGGVFYAIDDGMPAGVVSIIVGLQPLVTAAVAVVVLREAITLRQWSGLVLGLIGVSLVILEKMGGTSQVSGFPVSALLWTLIALAGISIGTVYQKRFCQRVDLVPGAFIQYCAASVLFALGAFAFESREVSWNMQLILATGWLVLGLSVGAILLLMQLIRRGAASNVASLFYLVPPVTALQAYILFDERLGVLALCGGLLSVLGVALVVIKRDK</sequence>
<evidence type="ECO:0000256" key="5">
    <source>
        <dbReference type="ARBA" id="ARBA00023136"/>
    </source>
</evidence>
<feature type="transmembrane region" description="Helical" evidence="6">
    <location>
        <begin position="230"/>
        <end position="249"/>
    </location>
</feature>
<dbReference type="AlphaFoldDB" id="A0A3M2RLW3"/>
<comment type="subcellular location">
    <subcellularLocation>
        <location evidence="1">Membrane</location>
        <topology evidence="1">Multi-pass membrane protein</topology>
    </subcellularLocation>
</comment>
<evidence type="ECO:0000256" key="1">
    <source>
        <dbReference type="ARBA" id="ARBA00004141"/>
    </source>
</evidence>
<evidence type="ECO:0000256" key="4">
    <source>
        <dbReference type="ARBA" id="ARBA00022989"/>
    </source>
</evidence>
<feature type="transmembrane region" description="Helical" evidence="6">
    <location>
        <begin position="82"/>
        <end position="102"/>
    </location>
</feature>
<dbReference type="PANTHER" id="PTHR32322:SF2">
    <property type="entry name" value="EAMA DOMAIN-CONTAINING PROTEIN"/>
    <property type="match status" value="1"/>
</dbReference>
<feature type="transmembrane region" description="Helical" evidence="6">
    <location>
        <begin position="199"/>
        <end position="218"/>
    </location>
</feature>
<dbReference type="InterPro" id="IPR050638">
    <property type="entry name" value="AA-Vitamin_Transporters"/>
</dbReference>
<dbReference type="GO" id="GO:0016020">
    <property type="term" value="C:membrane"/>
    <property type="evidence" value="ECO:0007669"/>
    <property type="project" value="UniProtKB-SubCell"/>
</dbReference>
<keyword evidence="3 6" id="KW-0812">Transmembrane</keyword>
<feature type="domain" description="EamA" evidence="7">
    <location>
        <begin position="29"/>
        <end position="153"/>
    </location>
</feature>
<evidence type="ECO:0000313" key="8">
    <source>
        <dbReference type="EMBL" id="RMJ06343.1"/>
    </source>
</evidence>
<accession>A0A3M2RLW3</accession>
<keyword evidence="9" id="KW-1185">Reference proteome</keyword>
<feature type="transmembrane region" description="Helical" evidence="6">
    <location>
        <begin position="136"/>
        <end position="154"/>
    </location>
</feature>
<feature type="transmembrane region" description="Helical" evidence="6">
    <location>
        <begin position="286"/>
        <end position="304"/>
    </location>
</feature>
<evidence type="ECO:0000259" key="7">
    <source>
        <dbReference type="Pfam" id="PF00892"/>
    </source>
</evidence>
<feature type="transmembrane region" description="Helical" evidence="6">
    <location>
        <begin position="108"/>
        <end position="129"/>
    </location>
</feature>
<protein>
    <submittedName>
        <fullName evidence="8">Putative DMT superfamily transporter inner membrane protein</fullName>
    </submittedName>
</protein>
<dbReference type="EMBL" id="QMDL01000001">
    <property type="protein sequence ID" value="RMJ06343.1"/>
    <property type="molecule type" value="Genomic_DNA"/>
</dbReference>
<dbReference type="Pfam" id="PF00892">
    <property type="entry name" value="EamA"/>
    <property type="match status" value="2"/>
</dbReference>
<gene>
    <name evidence="8" type="ORF">DOQ08_01030</name>
</gene>
<evidence type="ECO:0000256" key="2">
    <source>
        <dbReference type="ARBA" id="ARBA00007362"/>
    </source>
</evidence>
<name>A0A3M2RLW3_9GAMM</name>
<feature type="transmembrane region" description="Helical" evidence="6">
    <location>
        <begin position="166"/>
        <end position="187"/>
    </location>
</feature>
<dbReference type="Gene3D" id="1.10.3730.20">
    <property type="match status" value="1"/>
</dbReference>
<reference evidence="8 9" key="1">
    <citation type="submission" date="2018-08" db="EMBL/GenBank/DDBJ databases">
        <title>Whole Genome Sequence of the Moderate Halophilic Marine Bacterium Marinobacter litoralis Sw-45.</title>
        <authorList>
            <person name="Musa H."/>
        </authorList>
    </citation>
    <scope>NUCLEOTIDE SEQUENCE [LARGE SCALE GENOMIC DNA]</scope>
    <source>
        <strain evidence="8 9">Sw-45</strain>
    </source>
</reference>
<dbReference type="PANTHER" id="PTHR32322">
    <property type="entry name" value="INNER MEMBRANE TRANSPORTER"/>
    <property type="match status" value="1"/>
</dbReference>
<keyword evidence="4 6" id="KW-1133">Transmembrane helix</keyword>
<feature type="transmembrane region" description="Helical" evidence="6">
    <location>
        <begin position="21"/>
        <end position="39"/>
    </location>
</feature>
<dbReference type="InterPro" id="IPR037185">
    <property type="entry name" value="EmrE-like"/>
</dbReference>
<feature type="transmembrane region" description="Helical" evidence="6">
    <location>
        <begin position="51"/>
        <end position="70"/>
    </location>
</feature>
<evidence type="ECO:0000313" key="9">
    <source>
        <dbReference type="Proteomes" id="UP000265903"/>
    </source>
</evidence>
<comment type="caution">
    <text evidence="8">The sequence shown here is derived from an EMBL/GenBank/DDBJ whole genome shotgun (WGS) entry which is preliminary data.</text>
</comment>
<proteinExistence type="inferred from homology"/>
<dbReference type="SUPFAM" id="SSF103481">
    <property type="entry name" value="Multidrug resistance efflux transporter EmrE"/>
    <property type="match status" value="2"/>
</dbReference>
<dbReference type="Proteomes" id="UP000265903">
    <property type="component" value="Unassembled WGS sequence"/>
</dbReference>
<keyword evidence="5 6" id="KW-0472">Membrane</keyword>
<evidence type="ECO:0000256" key="6">
    <source>
        <dbReference type="SAM" id="Phobius"/>
    </source>
</evidence>